<dbReference type="Pfam" id="PF13407">
    <property type="entry name" value="Peripla_BP_4"/>
    <property type="match status" value="1"/>
</dbReference>
<dbReference type="InterPro" id="IPR028082">
    <property type="entry name" value="Peripla_BP_I"/>
</dbReference>
<gene>
    <name evidence="6" type="ORF">GGD46_001687</name>
</gene>
<dbReference type="PANTHER" id="PTHR46847">
    <property type="entry name" value="D-ALLOSE-BINDING PERIPLASMIC PROTEIN-RELATED"/>
    <property type="match status" value="1"/>
</dbReference>
<dbReference type="EMBL" id="JACHBG010000003">
    <property type="protein sequence ID" value="MBB6484409.1"/>
    <property type="molecule type" value="Genomic_DNA"/>
</dbReference>
<comment type="subcellular location">
    <subcellularLocation>
        <location evidence="1">Cell envelope</location>
    </subcellularLocation>
</comment>
<evidence type="ECO:0000259" key="5">
    <source>
        <dbReference type="Pfam" id="PF13407"/>
    </source>
</evidence>
<dbReference type="Gene3D" id="3.40.50.2300">
    <property type="match status" value="2"/>
</dbReference>
<sequence>MLMRTMLTTALLAGALIATPMLAHADTVGPAGEPATKSAEVKLSDADLAKLKGKNYKAALLWHTSSDFTNAVSAGAKDEFAKAGVEVAVTTDAGFDAAKQRSDIETALAAKPNVILALPLDPTTSAEAFRQAVKDGTKLVFLSNVPAGYKHDSDYAAIATDDLFQMGKQAADALATAIGKKGKVGYIFHDATYYVTNQRDRAFKSTIEKDYPDIKIVAEQGISDPARAEELANAMLLQHPDLDGIYVTWAEPADGVLAALRGAGNKHAKVVTLDLSEPVGLDMVKGGNVTAIVADKAYELGRVMAAAGLKSLIGEKTPPFIIAPALTVTKANVAEGWKESLNRDAPKSVLDAAK</sequence>
<organism evidence="6 7">
    <name type="scientific">Rhizobium lusitanum</name>
    <dbReference type="NCBI Taxonomy" id="293958"/>
    <lineage>
        <taxon>Bacteria</taxon>
        <taxon>Pseudomonadati</taxon>
        <taxon>Pseudomonadota</taxon>
        <taxon>Alphaproteobacteria</taxon>
        <taxon>Hyphomicrobiales</taxon>
        <taxon>Rhizobiaceae</taxon>
        <taxon>Rhizobium/Agrobacterium group</taxon>
        <taxon>Rhizobium</taxon>
    </lineage>
</organism>
<evidence type="ECO:0000256" key="2">
    <source>
        <dbReference type="ARBA" id="ARBA00007639"/>
    </source>
</evidence>
<evidence type="ECO:0000256" key="4">
    <source>
        <dbReference type="SAM" id="SignalP"/>
    </source>
</evidence>
<proteinExistence type="inferred from homology"/>
<dbReference type="SUPFAM" id="SSF53822">
    <property type="entry name" value="Periplasmic binding protein-like I"/>
    <property type="match status" value="1"/>
</dbReference>
<evidence type="ECO:0000313" key="7">
    <source>
        <dbReference type="Proteomes" id="UP000565576"/>
    </source>
</evidence>
<accession>A0A7X0IPD8</accession>
<protein>
    <submittedName>
        <fullName evidence="6">Ribose transport system substrate-binding protein</fullName>
    </submittedName>
</protein>
<evidence type="ECO:0000313" key="6">
    <source>
        <dbReference type="EMBL" id="MBB6484409.1"/>
    </source>
</evidence>
<feature type="domain" description="Periplasmic binding protein" evidence="5">
    <location>
        <begin position="61"/>
        <end position="316"/>
    </location>
</feature>
<name>A0A7X0IPD8_9HYPH</name>
<dbReference type="AlphaFoldDB" id="A0A7X0IPD8"/>
<dbReference type="InterPro" id="IPR025997">
    <property type="entry name" value="SBP_2_dom"/>
</dbReference>
<dbReference type="Proteomes" id="UP000565576">
    <property type="component" value="Unassembled WGS sequence"/>
</dbReference>
<comment type="similarity">
    <text evidence="2">Belongs to the bacterial solute-binding protein 2 family.</text>
</comment>
<reference evidence="6 7" key="1">
    <citation type="submission" date="2020-08" db="EMBL/GenBank/DDBJ databases">
        <title>Genomic Encyclopedia of Type Strains, Phase IV (KMG-V): Genome sequencing to study the core and pangenomes of soil and plant-associated prokaryotes.</title>
        <authorList>
            <person name="Whitman W."/>
        </authorList>
    </citation>
    <scope>NUCLEOTIDE SEQUENCE [LARGE SCALE GENOMIC DNA]</scope>
    <source>
        <strain evidence="6 7">SEMIA 4060</strain>
    </source>
</reference>
<dbReference type="CDD" id="cd06316">
    <property type="entry name" value="PBP1_ABC_sugar_binding-like"/>
    <property type="match status" value="1"/>
</dbReference>
<keyword evidence="3 4" id="KW-0732">Signal</keyword>
<feature type="signal peptide" evidence="4">
    <location>
        <begin position="1"/>
        <end position="25"/>
    </location>
</feature>
<comment type="caution">
    <text evidence="6">The sequence shown here is derived from an EMBL/GenBank/DDBJ whole genome shotgun (WGS) entry which is preliminary data.</text>
</comment>
<dbReference type="GO" id="GO:0030246">
    <property type="term" value="F:carbohydrate binding"/>
    <property type="evidence" value="ECO:0007669"/>
    <property type="project" value="UniProtKB-ARBA"/>
</dbReference>
<evidence type="ECO:0000256" key="1">
    <source>
        <dbReference type="ARBA" id="ARBA00004196"/>
    </source>
</evidence>
<evidence type="ECO:0000256" key="3">
    <source>
        <dbReference type="ARBA" id="ARBA00022729"/>
    </source>
</evidence>
<feature type="chain" id="PRO_5030987262" evidence="4">
    <location>
        <begin position="26"/>
        <end position="354"/>
    </location>
</feature>
<dbReference type="PANTHER" id="PTHR46847:SF1">
    <property type="entry name" value="D-ALLOSE-BINDING PERIPLASMIC PROTEIN-RELATED"/>
    <property type="match status" value="1"/>
</dbReference>
<dbReference type="GO" id="GO:0030313">
    <property type="term" value="C:cell envelope"/>
    <property type="evidence" value="ECO:0007669"/>
    <property type="project" value="UniProtKB-SubCell"/>
</dbReference>